<proteinExistence type="predicted"/>
<name>A0A7J7NY74_9MAGN</name>
<dbReference type="Proteomes" id="UP000541444">
    <property type="component" value="Unassembled WGS sequence"/>
</dbReference>
<dbReference type="AlphaFoldDB" id="A0A7J7NY74"/>
<protein>
    <submittedName>
        <fullName evidence="1">Uncharacterized protein</fullName>
    </submittedName>
</protein>
<gene>
    <name evidence="1" type="ORF">GIB67_011765</name>
</gene>
<accession>A0A7J7NY74</accession>
<keyword evidence="2" id="KW-1185">Reference proteome</keyword>
<comment type="caution">
    <text evidence="1">The sequence shown here is derived from an EMBL/GenBank/DDBJ whole genome shotgun (WGS) entry which is preliminary data.</text>
</comment>
<evidence type="ECO:0000313" key="1">
    <source>
        <dbReference type="EMBL" id="KAF6171868.1"/>
    </source>
</evidence>
<organism evidence="1 2">
    <name type="scientific">Kingdonia uniflora</name>
    <dbReference type="NCBI Taxonomy" id="39325"/>
    <lineage>
        <taxon>Eukaryota</taxon>
        <taxon>Viridiplantae</taxon>
        <taxon>Streptophyta</taxon>
        <taxon>Embryophyta</taxon>
        <taxon>Tracheophyta</taxon>
        <taxon>Spermatophyta</taxon>
        <taxon>Magnoliopsida</taxon>
        <taxon>Ranunculales</taxon>
        <taxon>Circaeasteraceae</taxon>
        <taxon>Kingdonia</taxon>
    </lineage>
</organism>
<evidence type="ECO:0000313" key="2">
    <source>
        <dbReference type="Proteomes" id="UP000541444"/>
    </source>
</evidence>
<dbReference type="EMBL" id="JACGCM010000452">
    <property type="protein sequence ID" value="KAF6171868.1"/>
    <property type="molecule type" value="Genomic_DNA"/>
</dbReference>
<sequence length="457" mass="50590">MAIALQECPASGIMCATFIEMAPRSQCKTKYADSIKICDHDAYAVAAISGTSEHLNFSMGQRKAKDVLKRCIVIEPKRENEVVESRALDETASPRITRSRSRASCEGWQTRAAAKEKRVVGKAALGKEGEATLRCQGVMRTCAPEWKHWWRDAYGLTPAAPHVARLSPSLRGVTSHTEKEAPTAKRQKTVVVVVSFLRVACPGEVQSTPYKEKEKICVVEALNNPHSRRASIVVAIQCALTLEAALLRSENQEFQGRGQGVRPPKEEWTVFKGRNNEDVLLQGRPQSCECAFTSKNNSRLCEDVLLQGRPQSCECIFTLKIDFRLCEDVLLQGRPQSCKVLLLNPFAEVHGIPGSFELLFIAVKLLIGVAVNDAGYELWAFPIRLKFTLVMIIDIVLELGEVLVKVLAPYEGLYLWFRIALAQDVAPNGRCERGIVVPAKGLLDLPLSRISTLHGLD</sequence>
<reference evidence="1 2" key="1">
    <citation type="journal article" date="2020" name="IScience">
        <title>Genome Sequencing of the Endangered Kingdonia uniflora (Circaeasteraceae, Ranunculales) Reveals Potential Mechanisms of Evolutionary Specialization.</title>
        <authorList>
            <person name="Sun Y."/>
            <person name="Deng T."/>
            <person name="Zhang A."/>
            <person name="Moore M.J."/>
            <person name="Landis J.B."/>
            <person name="Lin N."/>
            <person name="Zhang H."/>
            <person name="Zhang X."/>
            <person name="Huang J."/>
            <person name="Zhang X."/>
            <person name="Sun H."/>
            <person name="Wang H."/>
        </authorList>
    </citation>
    <scope>NUCLEOTIDE SEQUENCE [LARGE SCALE GENOMIC DNA]</scope>
    <source>
        <strain evidence="1">TB1705</strain>
        <tissue evidence="1">Leaf</tissue>
    </source>
</reference>